<dbReference type="InterPro" id="IPR018103">
    <property type="entry name" value="Translation_control_tumour_CS"/>
</dbReference>
<dbReference type="AlphaFoldDB" id="A0AAV7JIN4"/>
<accession>A0AAV7JIN4</accession>
<name>A0AAV7JIN4_9METZ</name>
<dbReference type="Proteomes" id="UP001165289">
    <property type="component" value="Unassembled WGS sequence"/>
</dbReference>
<dbReference type="Gene3D" id="2.170.150.10">
    <property type="entry name" value="Metal Binding Protein, Guanine Nucleotide Exchange Factor, Chain A"/>
    <property type="match status" value="1"/>
</dbReference>
<dbReference type="PROSITE" id="PS51797">
    <property type="entry name" value="TCTP_3"/>
    <property type="match status" value="1"/>
</dbReference>
<dbReference type="InterPro" id="IPR018105">
    <property type="entry name" value="Translational_control_tumour_p"/>
</dbReference>
<dbReference type="PANTHER" id="PTHR11991:SF0">
    <property type="entry name" value="TRANSLATIONALLY-CONTROLLED TUMOR PROTEIN"/>
    <property type="match status" value="1"/>
</dbReference>
<evidence type="ECO:0000313" key="3">
    <source>
        <dbReference type="EMBL" id="KAI6648797.1"/>
    </source>
</evidence>
<dbReference type="Pfam" id="PF00838">
    <property type="entry name" value="TCTP"/>
    <property type="match status" value="1"/>
</dbReference>
<protein>
    <recommendedName>
        <fullName evidence="2">TCTP domain-containing protein</fullName>
    </recommendedName>
</protein>
<dbReference type="InterPro" id="IPR011057">
    <property type="entry name" value="Mss4-like_sf"/>
</dbReference>
<dbReference type="InterPro" id="IPR011323">
    <property type="entry name" value="Mss4/transl-control_tumour"/>
</dbReference>
<evidence type="ECO:0000259" key="2">
    <source>
        <dbReference type="PROSITE" id="PS51797"/>
    </source>
</evidence>
<organism evidence="3 4">
    <name type="scientific">Oopsacas minuta</name>
    <dbReference type="NCBI Taxonomy" id="111878"/>
    <lineage>
        <taxon>Eukaryota</taxon>
        <taxon>Metazoa</taxon>
        <taxon>Porifera</taxon>
        <taxon>Hexactinellida</taxon>
        <taxon>Hexasterophora</taxon>
        <taxon>Lyssacinosida</taxon>
        <taxon>Leucopsacidae</taxon>
        <taxon>Oopsacas</taxon>
    </lineage>
</organism>
<gene>
    <name evidence="3" type="ORF">LOD99_7059</name>
</gene>
<evidence type="ECO:0000256" key="1">
    <source>
        <dbReference type="PROSITE-ProRule" id="PRU01133"/>
    </source>
</evidence>
<comment type="caution">
    <text evidence="3">The sequence shown here is derived from an EMBL/GenBank/DDBJ whole genome shotgun (WGS) entry which is preliminary data.</text>
</comment>
<dbReference type="GO" id="GO:0005509">
    <property type="term" value="F:calcium ion binding"/>
    <property type="evidence" value="ECO:0007669"/>
    <property type="project" value="TreeGrafter"/>
</dbReference>
<evidence type="ECO:0000313" key="4">
    <source>
        <dbReference type="Proteomes" id="UP001165289"/>
    </source>
</evidence>
<dbReference type="GO" id="GO:0005737">
    <property type="term" value="C:cytoplasm"/>
    <property type="evidence" value="ECO:0007669"/>
    <property type="project" value="TreeGrafter"/>
</dbReference>
<comment type="similarity">
    <text evidence="1">Belongs to the TCTP family.</text>
</comment>
<reference evidence="3 4" key="1">
    <citation type="journal article" date="2023" name="BMC Biol.">
        <title>The compact genome of the sponge Oopsacas minuta (Hexactinellida) is lacking key metazoan core genes.</title>
        <authorList>
            <person name="Santini S."/>
            <person name="Schenkelaars Q."/>
            <person name="Jourda C."/>
            <person name="Duchesne M."/>
            <person name="Belahbib H."/>
            <person name="Rocher C."/>
            <person name="Selva M."/>
            <person name="Riesgo A."/>
            <person name="Vervoort M."/>
            <person name="Leys S.P."/>
            <person name="Kodjabachian L."/>
            <person name="Le Bivic A."/>
            <person name="Borchiellini C."/>
            <person name="Claverie J.M."/>
            <person name="Renard E."/>
        </authorList>
    </citation>
    <scope>NUCLEOTIDE SEQUENCE [LARGE SCALE GENOMIC DNA]</scope>
    <source>
        <strain evidence="3">SPO-2</strain>
    </source>
</reference>
<feature type="domain" description="TCTP" evidence="2">
    <location>
        <begin position="1"/>
        <end position="169"/>
    </location>
</feature>
<dbReference type="PANTHER" id="PTHR11991">
    <property type="entry name" value="TRANSLATIONALLY CONTROLLED TUMOR PROTEIN-RELATED"/>
    <property type="match status" value="1"/>
</dbReference>
<dbReference type="PROSITE" id="PS01002">
    <property type="entry name" value="TCTP_1"/>
    <property type="match status" value="1"/>
</dbReference>
<dbReference type="SUPFAM" id="SSF51316">
    <property type="entry name" value="Mss4-like"/>
    <property type="match status" value="1"/>
</dbReference>
<dbReference type="EMBL" id="JAKMXF010000325">
    <property type="protein sequence ID" value="KAI6648797.1"/>
    <property type="molecule type" value="Genomic_DNA"/>
</dbReference>
<proteinExistence type="inferred from homology"/>
<dbReference type="InterPro" id="IPR034737">
    <property type="entry name" value="TCTP"/>
</dbReference>
<sequence length="169" mass="18768">MFIYKDIVSGDEMFTNSYPTKFLDDALIEIEGKPLTVSSAIDDSLIGGNASAEGGAEALLDSSKTGIDFVIASNLQILAMTKPDFKVYIKAYMVKIIERLKANAPDRIPIFKTAANNFITKVLASFNEWEFYVGSSINPEGSVGFLNYREDQVTPYMVFFQDGFKSEKQ</sequence>
<keyword evidence="4" id="KW-1185">Reference proteome</keyword>
<dbReference type="PRINTS" id="PR01653">
    <property type="entry name" value="TCTPROTEIN"/>
</dbReference>